<comment type="caution">
    <text evidence="1">The sequence shown here is derived from an EMBL/GenBank/DDBJ whole genome shotgun (WGS) entry which is preliminary data.</text>
</comment>
<keyword evidence="2" id="KW-1185">Reference proteome</keyword>
<organism evidence="1 2">
    <name type="scientific">Chitinophaga qingshengii</name>
    <dbReference type="NCBI Taxonomy" id="1569794"/>
    <lineage>
        <taxon>Bacteria</taxon>
        <taxon>Pseudomonadati</taxon>
        <taxon>Bacteroidota</taxon>
        <taxon>Chitinophagia</taxon>
        <taxon>Chitinophagales</taxon>
        <taxon>Chitinophagaceae</taxon>
        <taxon>Chitinophaga</taxon>
    </lineage>
</organism>
<protein>
    <recommendedName>
        <fullName evidence="3">3-oxoacyl-ACP synthase</fullName>
    </recommendedName>
</protein>
<dbReference type="InterPro" id="IPR016039">
    <property type="entry name" value="Thiolase-like"/>
</dbReference>
<reference evidence="1 2" key="1">
    <citation type="submission" date="2020-09" db="EMBL/GenBank/DDBJ databases">
        <title>Genome sequences of type strains of Chitinophaga qingshengii and Chitinophaga varians.</title>
        <authorList>
            <person name="Kittiwongwattana C."/>
        </authorList>
    </citation>
    <scope>NUCLEOTIDE SEQUENCE [LARGE SCALE GENOMIC DNA]</scope>
    <source>
        <strain evidence="1 2">JCM 30026</strain>
    </source>
</reference>
<evidence type="ECO:0000313" key="1">
    <source>
        <dbReference type="EMBL" id="MBC9932564.1"/>
    </source>
</evidence>
<dbReference type="Proteomes" id="UP000659124">
    <property type="component" value="Unassembled WGS sequence"/>
</dbReference>
<accession>A0ABR7TT30</accession>
<name>A0ABR7TT30_9BACT</name>
<dbReference type="Gene3D" id="3.40.47.10">
    <property type="match status" value="1"/>
</dbReference>
<dbReference type="SUPFAM" id="SSF53901">
    <property type="entry name" value="Thiolase-like"/>
    <property type="match status" value="1"/>
</dbReference>
<evidence type="ECO:0008006" key="3">
    <source>
        <dbReference type="Google" id="ProtNLM"/>
    </source>
</evidence>
<gene>
    <name evidence="1" type="ORF">ICL07_19420</name>
</gene>
<dbReference type="RefSeq" id="WP_188089675.1">
    <property type="nucleotide sequence ID" value="NZ_JACVFC010000002.1"/>
</dbReference>
<evidence type="ECO:0000313" key="2">
    <source>
        <dbReference type="Proteomes" id="UP000659124"/>
    </source>
</evidence>
<proteinExistence type="predicted"/>
<sequence length="211" mass="23569">MNSAEAYITGYCIIRQQGIWLNGQLLWEADRSMDLQEWLRAGYDRFSGQYPKFHKMDALSKLGWLAAEVLLKDAPLQALPPEKVGMVLSNRSGSLDTDLRYYATVKDIASPALFVYTLPNIVMGEICIRHGFKGENTFFVSENFDPELMSSYPAQLLAATPLEACLCGWVEVMGEAYEVALFLLEKTPTGLAKPLTATALNDIYLNNKISK</sequence>
<dbReference type="EMBL" id="JACVFC010000002">
    <property type="protein sequence ID" value="MBC9932564.1"/>
    <property type="molecule type" value="Genomic_DNA"/>
</dbReference>